<name>A0ABT3WCZ8_9PROT</name>
<dbReference type="EMBL" id="JANIDV010000001">
    <property type="protein sequence ID" value="MCX5615689.1"/>
    <property type="molecule type" value="Genomic_DNA"/>
</dbReference>
<sequence>MKNTMTINGYQAVIEFDPDAGLFRGEFIGLNDGADFYAKSVKDLQKEGGGSLHIFMKMCKEKGISPIRHYSGTFQVRLSEKEHARAVKMAAARGISLNQLIRDSLAGMET</sequence>
<dbReference type="InterPro" id="IPR008651">
    <property type="entry name" value="Uncharacterised_HicB"/>
</dbReference>
<evidence type="ECO:0000313" key="1">
    <source>
        <dbReference type="EMBL" id="MCX5615689.1"/>
    </source>
</evidence>
<dbReference type="Proteomes" id="UP001165633">
    <property type="component" value="Unassembled WGS sequence"/>
</dbReference>
<protein>
    <submittedName>
        <fullName evidence="1">Type II toxin-antitoxin system HicB family antitoxin</fullName>
    </submittedName>
</protein>
<dbReference type="Pfam" id="PF05534">
    <property type="entry name" value="HicB"/>
    <property type="match status" value="1"/>
</dbReference>
<organism evidence="1 2">
    <name type="scientific">Bombella dulcis</name>
    <dbReference type="NCBI Taxonomy" id="2967339"/>
    <lineage>
        <taxon>Bacteria</taxon>
        <taxon>Pseudomonadati</taxon>
        <taxon>Pseudomonadota</taxon>
        <taxon>Alphaproteobacteria</taxon>
        <taxon>Acetobacterales</taxon>
        <taxon>Acetobacteraceae</taxon>
        <taxon>Bombella</taxon>
    </lineage>
</organism>
<dbReference type="RefSeq" id="WP_266126682.1">
    <property type="nucleotide sequence ID" value="NZ_JANIDV010000001.1"/>
</dbReference>
<proteinExistence type="predicted"/>
<gene>
    <name evidence="1" type="ORF">NQF87_01660</name>
</gene>
<keyword evidence="2" id="KW-1185">Reference proteome</keyword>
<reference evidence="1" key="1">
    <citation type="submission" date="2022-07" db="EMBL/GenBank/DDBJ databases">
        <title>Bombella genomes.</title>
        <authorList>
            <person name="Harer L."/>
            <person name="Styblova S."/>
            <person name="Ehrmann M."/>
        </authorList>
    </citation>
    <scope>NUCLEOTIDE SEQUENCE</scope>
    <source>
        <strain evidence="1">TMW 2.2559</strain>
    </source>
</reference>
<comment type="caution">
    <text evidence="1">The sequence shown here is derived from an EMBL/GenBank/DDBJ whole genome shotgun (WGS) entry which is preliminary data.</text>
</comment>
<accession>A0ABT3WCZ8</accession>
<evidence type="ECO:0000313" key="2">
    <source>
        <dbReference type="Proteomes" id="UP001165633"/>
    </source>
</evidence>